<sequence length="143" mass="15460">MAGKDDLYEFNAPKHFIDFTKDDIEIDESFFGSAKAVRPAKGRKSEVAQCGVRQSPRLAAISKALRRSQAARRSSGGSVVGDGQSNSSRRSSPAGGHSQNLSQSRVLTPRPSVPKVMGVHGLSAEDKQQLETITTFKKKMAEN</sequence>
<protein>
    <submittedName>
        <fullName evidence="2">Uncharacterized protein</fullName>
    </submittedName>
</protein>
<organism evidence="2 3">
    <name type="scientific">Petrolisthes cinctipes</name>
    <name type="common">Flat porcelain crab</name>
    <dbReference type="NCBI Taxonomy" id="88211"/>
    <lineage>
        <taxon>Eukaryota</taxon>
        <taxon>Metazoa</taxon>
        <taxon>Ecdysozoa</taxon>
        <taxon>Arthropoda</taxon>
        <taxon>Crustacea</taxon>
        <taxon>Multicrustacea</taxon>
        <taxon>Malacostraca</taxon>
        <taxon>Eumalacostraca</taxon>
        <taxon>Eucarida</taxon>
        <taxon>Decapoda</taxon>
        <taxon>Pleocyemata</taxon>
        <taxon>Anomura</taxon>
        <taxon>Galatheoidea</taxon>
        <taxon>Porcellanidae</taxon>
        <taxon>Petrolisthes</taxon>
    </lineage>
</organism>
<name>A0AAE1FY78_PETCI</name>
<dbReference type="AlphaFoldDB" id="A0AAE1FY78"/>
<keyword evidence="3" id="KW-1185">Reference proteome</keyword>
<comment type="caution">
    <text evidence="2">The sequence shown here is derived from an EMBL/GenBank/DDBJ whole genome shotgun (WGS) entry which is preliminary data.</text>
</comment>
<dbReference type="Proteomes" id="UP001286313">
    <property type="component" value="Unassembled WGS sequence"/>
</dbReference>
<feature type="compositionally biased region" description="Polar residues" evidence="1">
    <location>
        <begin position="97"/>
        <end position="106"/>
    </location>
</feature>
<accession>A0AAE1FY78</accession>
<gene>
    <name evidence="2" type="ORF">Pcinc_013639</name>
</gene>
<evidence type="ECO:0000313" key="2">
    <source>
        <dbReference type="EMBL" id="KAK3881959.1"/>
    </source>
</evidence>
<feature type="region of interest" description="Disordered" evidence="1">
    <location>
        <begin position="63"/>
        <end position="129"/>
    </location>
</feature>
<reference evidence="2" key="1">
    <citation type="submission" date="2023-10" db="EMBL/GenBank/DDBJ databases">
        <title>Genome assemblies of two species of porcelain crab, Petrolisthes cinctipes and Petrolisthes manimaculis (Anomura: Porcellanidae).</title>
        <authorList>
            <person name="Angst P."/>
        </authorList>
    </citation>
    <scope>NUCLEOTIDE SEQUENCE</scope>
    <source>
        <strain evidence="2">PB745_01</strain>
        <tissue evidence="2">Gill</tissue>
    </source>
</reference>
<evidence type="ECO:0000313" key="3">
    <source>
        <dbReference type="Proteomes" id="UP001286313"/>
    </source>
</evidence>
<evidence type="ECO:0000256" key="1">
    <source>
        <dbReference type="SAM" id="MobiDB-lite"/>
    </source>
</evidence>
<dbReference type="EMBL" id="JAWQEG010001157">
    <property type="protein sequence ID" value="KAK3881959.1"/>
    <property type="molecule type" value="Genomic_DNA"/>
</dbReference>
<feature type="compositionally biased region" description="Low complexity" evidence="1">
    <location>
        <begin position="71"/>
        <end position="88"/>
    </location>
</feature>
<proteinExistence type="predicted"/>